<keyword evidence="1 2" id="KW-0812">Transmembrane</keyword>
<dbReference type="Proteomes" id="UP000009168">
    <property type="component" value="Unassembled WGS sequence"/>
</dbReference>
<dbReference type="EMBL" id="GG662708">
    <property type="protein sequence ID" value="EWS74561.1"/>
    <property type="molecule type" value="Genomic_DNA"/>
</dbReference>
<dbReference type="AlphaFoldDB" id="W7XIE2"/>
<evidence type="ECO:0000313" key="3">
    <source>
        <dbReference type="Proteomes" id="UP000009168"/>
    </source>
</evidence>
<dbReference type="RefSeq" id="XP_012652935.1">
    <property type="nucleotide sequence ID" value="XM_012797481.1"/>
</dbReference>
<dbReference type="InParanoid" id="W7XIE2"/>
<evidence type="ECO:0000256" key="1">
    <source>
        <dbReference type="SAM" id="Phobius"/>
    </source>
</evidence>
<accession>W7XIE2</accession>
<protein>
    <submittedName>
        <fullName evidence="2">Transmembrane protein, putative</fullName>
    </submittedName>
</protein>
<keyword evidence="1" id="KW-1133">Transmembrane helix</keyword>
<evidence type="ECO:0000313" key="2">
    <source>
        <dbReference type="EMBL" id="EWS74561.1"/>
    </source>
</evidence>
<keyword evidence="3" id="KW-1185">Reference proteome</keyword>
<reference evidence="3" key="1">
    <citation type="journal article" date="2006" name="PLoS Biol.">
        <title>Macronuclear genome sequence of the ciliate Tetrahymena thermophila, a model eukaryote.</title>
        <authorList>
            <person name="Eisen J.A."/>
            <person name="Coyne R.S."/>
            <person name="Wu M."/>
            <person name="Wu D."/>
            <person name="Thiagarajan M."/>
            <person name="Wortman J.R."/>
            <person name="Badger J.H."/>
            <person name="Ren Q."/>
            <person name="Amedeo P."/>
            <person name="Jones K.M."/>
            <person name="Tallon L.J."/>
            <person name="Delcher A.L."/>
            <person name="Salzberg S.L."/>
            <person name="Silva J.C."/>
            <person name="Haas B.J."/>
            <person name="Majoros W.H."/>
            <person name="Farzad M."/>
            <person name="Carlton J.M."/>
            <person name="Smith R.K. Jr."/>
            <person name="Garg J."/>
            <person name="Pearlman R.E."/>
            <person name="Karrer K.M."/>
            <person name="Sun L."/>
            <person name="Manning G."/>
            <person name="Elde N.C."/>
            <person name="Turkewitz A.P."/>
            <person name="Asai D.J."/>
            <person name="Wilkes D.E."/>
            <person name="Wang Y."/>
            <person name="Cai H."/>
            <person name="Collins K."/>
            <person name="Stewart B.A."/>
            <person name="Lee S.R."/>
            <person name="Wilamowska K."/>
            <person name="Weinberg Z."/>
            <person name="Ruzzo W.L."/>
            <person name="Wloga D."/>
            <person name="Gaertig J."/>
            <person name="Frankel J."/>
            <person name="Tsao C.-C."/>
            <person name="Gorovsky M.A."/>
            <person name="Keeling P.J."/>
            <person name="Waller R.F."/>
            <person name="Patron N.J."/>
            <person name="Cherry J.M."/>
            <person name="Stover N.A."/>
            <person name="Krieger C.J."/>
            <person name="del Toro C."/>
            <person name="Ryder H.F."/>
            <person name="Williamson S.C."/>
            <person name="Barbeau R.A."/>
            <person name="Hamilton E.P."/>
            <person name="Orias E."/>
        </authorList>
    </citation>
    <scope>NUCLEOTIDE SEQUENCE [LARGE SCALE GENOMIC DNA]</scope>
    <source>
        <strain evidence="3">SB210</strain>
    </source>
</reference>
<dbReference type="AntiFam" id="ANF00011">
    <property type="entry name" value="tRNA translation"/>
</dbReference>
<dbReference type="GeneID" id="24439363"/>
<keyword evidence="1" id="KW-0472">Membrane</keyword>
<feature type="transmembrane region" description="Helical" evidence="1">
    <location>
        <begin position="26"/>
        <end position="46"/>
    </location>
</feature>
<gene>
    <name evidence="2" type="ORF">TTHERM_000519879</name>
</gene>
<proteinExistence type="predicted"/>
<sequence>MEIRNINFQFLFYFLLNLSKLKITNYQALLIIIIFFSKINIHFIIIQRFQREFKVKVKFFICKLNKLLKSNKYKINFRNNEIIFNFNYNFQENFQYLRLLFLQKNKNFFKLFNYKQKEDSPPWGSNPRPQDQESCALPTELGGQFNYFSNYNKHLLEERVFIKVEALIYGQKTQLLIKEDTQKNTQLINQL</sequence>
<organism evidence="2 3">
    <name type="scientific">Tetrahymena thermophila (strain SB210)</name>
    <dbReference type="NCBI Taxonomy" id="312017"/>
    <lineage>
        <taxon>Eukaryota</taxon>
        <taxon>Sar</taxon>
        <taxon>Alveolata</taxon>
        <taxon>Ciliophora</taxon>
        <taxon>Intramacronucleata</taxon>
        <taxon>Oligohymenophorea</taxon>
        <taxon>Hymenostomatida</taxon>
        <taxon>Tetrahymenina</taxon>
        <taxon>Tetrahymenidae</taxon>
        <taxon>Tetrahymena</taxon>
    </lineage>
</organism>
<dbReference type="KEGG" id="tet:TTHERM_000519879"/>
<name>W7XIE2_TETTS</name>